<dbReference type="GO" id="GO:0015031">
    <property type="term" value="P:protein transport"/>
    <property type="evidence" value="ECO:0007669"/>
    <property type="project" value="UniProtKB-KW"/>
</dbReference>
<evidence type="ECO:0000259" key="12">
    <source>
        <dbReference type="PROSITE" id="PS52015"/>
    </source>
</evidence>
<dbReference type="SUPFAM" id="SSF74653">
    <property type="entry name" value="TolA/TonB C-terminal domain"/>
    <property type="match status" value="1"/>
</dbReference>
<evidence type="ECO:0000256" key="10">
    <source>
        <dbReference type="SAM" id="MobiDB-lite"/>
    </source>
</evidence>
<evidence type="ECO:0000313" key="13">
    <source>
        <dbReference type="EMBL" id="KWF56187.1"/>
    </source>
</evidence>
<dbReference type="GO" id="GO:0055085">
    <property type="term" value="P:transmembrane transport"/>
    <property type="evidence" value="ECO:0007669"/>
    <property type="project" value="InterPro"/>
</dbReference>
<evidence type="ECO:0000256" key="8">
    <source>
        <dbReference type="ARBA" id="ARBA00022989"/>
    </source>
</evidence>
<evidence type="ECO:0000256" key="5">
    <source>
        <dbReference type="ARBA" id="ARBA00022519"/>
    </source>
</evidence>
<comment type="caution">
    <text evidence="13">The sequence shown here is derived from an EMBL/GenBank/DDBJ whole genome shotgun (WGS) entry which is preliminary data.</text>
</comment>
<evidence type="ECO:0000256" key="7">
    <source>
        <dbReference type="ARBA" id="ARBA00022927"/>
    </source>
</evidence>
<dbReference type="InterPro" id="IPR037682">
    <property type="entry name" value="TonB_C"/>
</dbReference>
<name>A0AAW3PJA7_9BURK</name>
<feature type="compositionally biased region" description="Low complexity" evidence="10">
    <location>
        <begin position="169"/>
        <end position="188"/>
    </location>
</feature>
<feature type="region of interest" description="Disordered" evidence="10">
    <location>
        <begin position="108"/>
        <end position="200"/>
    </location>
</feature>
<dbReference type="InterPro" id="IPR006260">
    <property type="entry name" value="TonB/TolA_C"/>
</dbReference>
<dbReference type="PROSITE" id="PS52015">
    <property type="entry name" value="TONB_CTD"/>
    <property type="match status" value="1"/>
</dbReference>
<keyword evidence="7" id="KW-0653">Protein transport</keyword>
<dbReference type="EMBL" id="LPJV01000018">
    <property type="protein sequence ID" value="KWF56187.1"/>
    <property type="molecule type" value="Genomic_DNA"/>
</dbReference>
<dbReference type="Pfam" id="PF03544">
    <property type="entry name" value="TonB_C"/>
    <property type="match status" value="1"/>
</dbReference>
<keyword evidence="8 11" id="KW-1133">Transmembrane helix</keyword>
<dbReference type="AlphaFoldDB" id="A0AAW3PJA7"/>
<dbReference type="PANTHER" id="PTHR33446">
    <property type="entry name" value="PROTEIN TONB-RELATED"/>
    <property type="match status" value="1"/>
</dbReference>
<evidence type="ECO:0000256" key="4">
    <source>
        <dbReference type="ARBA" id="ARBA00022475"/>
    </source>
</evidence>
<proteinExistence type="inferred from homology"/>
<dbReference type="Proteomes" id="UP000063236">
    <property type="component" value="Unassembled WGS sequence"/>
</dbReference>
<keyword evidence="5" id="KW-0997">Cell inner membrane</keyword>
<keyword evidence="3" id="KW-0813">Transport</keyword>
<evidence type="ECO:0000313" key="14">
    <source>
        <dbReference type="Proteomes" id="UP000063236"/>
    </source>
</evidence>
<dbReference type="GO" id="GO:0031992">
    <property type="term" value="F:energy transducer activity"/>
    <property type="evidence" value="ECO:0007669"/>
    <property type="project" value="TreeGrafter"/>
</dbReference>
<sequence length="293" mass="31116">MHAQISSDAARKCARRRVVALAYGIAPGGAYAATIEMRQAARAREPLGAVALTVFAVHAAIMVALWHAWVLDGGLTLPRALAVEVDASEFARVAEPGVHRWRDVAKQVPPEHMPSHSSREAAVHREAQPRAVPTRQVDHAGPSRKPAGAIAAAQPDGERRRTVPEREPAQPAAANAAADTATVSARATQVAQSSAAPEPVSAPRFAATYLRNPAPDYPDVAQRRGWEGTTFLNVHVLANGRPDQVLLSASSGHDALDDAAVAAVTDWRFVPAKRGTEAIDGWVRVPVVFKIGN</sequence>
<evidence type="ECO:0000256" key="9">
    <source>
        <dbReference type="ARBA" id="ARBA00023136"/>
    </source>
</evidence>
<feature type="compositionally biased region" description="Basic and acidic residues" evidence="10">
    <location>
        <begin position="113"/>
        <end position="128"/>
    </location>
</feature>
<dbReference type="Gene3D" id="3.30.1150.10">
    <property type="match status" value="1"/>
</dbReference>
<evidence type="ECO:0000256" key="11">
    <source>
        <dbReference type="SAM" id="Phobius"/>
    </source>
</evidence>
<gene>
    <name evidence="13" type="ORF">WL88_11670</name>
</gene>
<keyword evidence="9 11" id="KW-0472">Membrane</keyword>
<protein>
    <recommendedName>
        <fullName evidence="12">TonB C-terminal domain-containing protein</fullName>
    </recommendedName>
</protein>
<keyword evidence="6 11" id="KW-0812">Transmembrane</keyword>
<reference evidence="13 14" key="1">
    <citation type="submission" date="2015-11" db="EMBL/GenBank/DDBJ databases">
        <title>Expanding the genomic diversity of Burkholderia species for the development of highly accurate diagnostics.</title>
        <authorList>
            <person name="Sahl J."/>
            <person name="Keim P."/>
            <person name="Wagner D."/>
        </authorList>
    </citation>
    <scope>NUCLEOTIDE SEQUENCE [LARGE SCALE GENOMIC DNA]</scope>
    <source>
        <strain evidence="13 14">MSMB378WGS</strain>
    </source>
</reference>
<feature type="transmembrane region" description="Helical" evidence="11">
    <location>
        <begin position="48"/>
        <end position="71"/>
    </location>
</feature>
<dbReference type="PANTHER" id="PTHR33446:SF2">
    <property type="entry name" value="PROTEIN TONB"/>
    <property type="match status" value="1"/>
</dbReference>
<dbReference type="InterPro" id="IPR051045">
    <property type="entry name" value="TonB-dependent_transducer"/>
</dbReference>
<keyword evidence="4" id="KW-1003">Cell membrane</keyword>
<organism evidence="13 14">
    <name type="scientific">Burkholderia diffusa</name>
    <dbReference type="NCBI Taxonomy" id="488732"/>
    <lineage>
        <taxon>Bacteria</taxon>
        <taxon>Pseudomonadati</taxon>
        <taxon>Pseudomonadota</taxon>
        <taxon>Betaproteobacteria</taxon>
        <taxon>Burkholderiales</taxon>
        <taxon>Burkholderiaceae</taxon>
        <taxon>Burkholderia</taxon>
        <taxon>Burkholderia cepacia complex</taxon>
    </lineage>
</organism>
<evidence type="ECO:0000256" key="3">
    <source>
        <dbReference type="ARBA" id="ARBA00022448"/>
    </source>
</evidence>
<feature type="compositionally biased region" description="Basic and acidic residues" evidence="10">
    <location>
        <begin position="156"/>
        <end position="168"/>
    </location>
</feature>
<evidence type="ECO:0000256" key="2">
    <source>
        <dbReference type="ARBA" id="ARBA00006555"/>
    </source>
</evidence>
<dbReference type="GO" id="GO:0098797">
    <property type="term" value="C:plasma membrane protein complex"/>
    <property type="evidence" value="ECO:0007669"/>
    <property type="project" value="TreeGrafter"/>
</dbReference>
<comment type="similarity">
    <text evidence="2">Belongs to the TonB family.</text>
</comment>
<evidence type="ECO:0000256" key="6">
    <source>
        <dbReference type="ARBA" id="ARBA00022692"/>
    </source>
</evidence>
<comment type="subcellular location">
    <subcellularLocation>
        <location evidence="1">Cell inner membrane</location>
        <topology evidence="1">Single-pass membrane protein</topology>
        <orientation evidence="1">Periplasmic side</orientation>
    </subcellularLocation>
</comment>
<dbReference type="NCBIfam" id="TIGR01352">
    <property type="entry name" value="tonB_Cterm"/>
    <property type="match status" value="1"/>
</dbReference>
<evidence type="ECO:0000256" key="1">
    <source>
        <dbReference type="ARBA" id="ARBA00004383"/>
    </source>
</evidence>
<accession>A0AAW3PJA7</accession>
<feature type="domain" description="TonB C-terminal" evidence="12">
    <location>
        <begin position="202"/>
        <end position="293"/>
    </location>
</feature>